<protein>
    <recommendedName>
        <fullName evidence="3">F-box domain-containing protein</fullName>
    </recommendedName>
</protein>
<gene>
    <name evidence="1" type="ORF">PENTCL1PPCAC_23936</name>
</gene>
<dbReference type="EMBL" id="BTSX01000005">
    <property type="protein sequence ID" value="GMT01762.1"/>
    <property type="molecule type" value="Genomic_DNA"/>
</dbReference>
<accession>A0AAV5U4R0</accession>
<name>A0AAV5U4R0_9BILA</name>
<dbReference type="Proteomes" id="UP001432027">
    <property type="component" value="Unassembled WGS sequence"/>
</dbReference>
<evidence type="ECO:0000313" key="2">
    <source>
        <dbReference type="Proteomes" id="UP001432027"/>
    </source>
</evidence>
<proteinExistence type="predicted"/>
<keyword evidence="2" id="KW-1185">Reference proteome</keyword>
<reference evidence="1" key="1">
    <citation type="submission" date="2023-10" db="EMBL/GenBank/DDBJ databases">
        <title>Genome assembly of Pristionchus species.</title>
        <authorList>
            <person name="Yoshida K."/>
            <person name="Sommer R.J."/>
        </authorList>
    </citation>
    <scope>NUCLEOTIDE SEQUENCE</scope>
    <source>
        <strain evidence="1">RS0144</strain>
    </source>
</reference>
<evidence type="ECO:0000313" key="1">
    <source>
        <dbReference type="EMBL" id="GMT01762.1"/>
    </source>
</evidence>
<comment type="caution">
    <text evidence="1">The sequence shown here is derived from an EMBL/GenBank/DDBJ whole genome shotgun (WGS) entry which is preliminary data.</text>
</comment>
<sequence length="153" mass="17670">MSRLSDDCLLDILARTDHDDLDNVATLSHRLHCLSVESRKRVSKFEATQFRIHLEPKGMQCVHLVLKPPLESICFMKSKRRKPKIIRYINGVNYQNLPVLIDNNFVTIFEQAVRQSSIRQIYTVNCYHTSTASADLAQRYTCASFSLKNSRLI</sequence>
<evidence type="ECO:0008006" key="3">
    <source>
        <dbReference type="Google" id="ProtNLM"/>
    </source>
</evidence>
<dbReference type="AlphaFoldDB" id="A0AAV5U4R0"/>
<organism evidence="1 2">
    <name type="scientific">Pristionchus entomophagus</name>
    <dbReference type="NCBI Taxonomy" id="358040"/>
    <lineage>
        <taxon>Eukaryota</taxon>
        <taxon>Metazoa</taxon>
        <taxon>Ecdysozoa</taxon>
        <taxon>Nematoda</taxon>
        <taxon>Chromadorea</taxon>
        <taxon>Rhabditida</taxon>
        <taxon>Rhabditina</taxon>
        <taxon>Diplogasteromorpha</taxon>
        <taxon>Diplogasteroidea</taxon>
        <taxon>Neodiplogasteridae</taxon>
        <taxon>Pristionchus</taxon>
    </lineage>
</organism>